<sequence>MAHNSPGGAGGTTVETDPDDDGIDIGILGSDRCRKPTGATVLDRSAWVAMENYAALVRERTAIRAGCLPLVQGSVDAIATRIAGLSDCVSAVFVVGLDPSDSACVQLKAASLRGPLVVSESDLVAAALSAAVITTLRRHGIARRSERVVVTNPETLPRLSRLLRSAGVAKLTTWNEPDSADLRALVAQHDVLVDLAGTAADTTAPGRTLRLPRDLFDYGGLVLPGLLSALRDHPVKSVTMDVLAACAQALTAVTPLDRILPALTEPLLVPTIGTEVARTLGQGSQTGRDSC</sequence>
<name>A0ABS4ZSF3_9MYCO</name>
<dbReference type="Proteomes" id="UP000694460">
    <property type="component" value="Unassembled WGS sequence"/>
</dbReference>
<reference evidence="2 3" key="1">
    <citation type="submission" date="2021-03" db="EMBL/GenBank/DDBJ databases">
        <title>Sequencing the genomes of 1000 actinobacteria strains.</title>
        <authorList>
            <person name="Klenk H.-P."/>
        </authorList>
    </citation>
    <scope>NUCLEOTIDE SEQUENCE [LARGE SCALE GENOMIC DNA]</scope>
    <source>
        <strain evidence="2 3">DSM 46713</strain>
    </source>
</reference>
<comment type="caution">
    <text evidence="2">The sequence shown here is derived from an EMBL/GenBank/DDBJ whole genome shotgun (WGS) entry which is preliminary data.</text>
</comment>
<dbReference type="EMBL" id="JAGIOP010000002">
    <property type="protein sequence ID" value="MBP2452403.1"/>
    <property type="molecule type" value="Genomic_DNA"/>
</dbReference>
<proteinExistence type="predicted"/>
<protein>
    <submittedName>
        <fullName evidence="2">Uncharacterized protein</fullName>
    </submittedName>
</protein>
<keyword evidence="3" id="KW-1185">Reference proteome</keyword>
<evidence type="ECO:0000256" key="1">
    <source>
        <dbReference type="SAM" id="MobiDB-lite"/>
    </source>
</evidence>
<feature type="region of interest" description="Disordered" evidence="1">
    <location>
        <begin position="1"/>
        <end position="21"/>
    </location>
</feature>
<gene>
    <name evidence="2" type="ORF">JOF57_002316</name>
</gene>
<accession>A0ABS4ZSF3</accession>
<evidence type="ECO:0000313" key="2">
    <source>
        <dbReference type="EMBL" id="MBP2452403.1"/>
    </source>
</evidence>
<evidence type="ECO:0000313" key="3">
    <source>
        <dbReference type="Proteomes" id="UP000694460"/>
    </source>
</evidence>
<organism evidence="2 3">
    <name type="scientific">Mycolicibacterium lutetiense</name>
    <dbReference type="NCBI Taxonomy" id="1641992"/>
    <lineage>
        <taxon>Bacteria</taxon>
        <taxon>Bacillati</taxon>
        <taxon>Actinomycetota</taxon>
        <taxon>Actinomycetes</taxon>
        <taxon>Mycobacteriales</taxon>
        <taxon>Mycobacteriaceae</taxon>
        <taxon>Mycolicibacterium</taxon>
    </lineage>
</organism>